<dbReference type="GO" id="GO:0016887">
    <property type="term" value="F:ATP hydrolysis activity"/>
    <property type="evidence" value="ECO:0007669"/>
    <property type="project" value="InterPro"/>
</dbReference>
<dbReference type="GO" id="GO:0008559">
    <property type="term" value="F:ABC-type xenobiotic transporter activity"/>
    <property type="evidence" value="ECO:0007669"/>
    <property type="project" value="UniProtKB-EC"/>
</dbReference>
<dbReference type="PANTHER" id="PTHR43394:SF1">
    <property type="entry name" value="ATP-BINDING CASSETTE SUB-FAMILY B MEMBER 10, MITOCHONDRIAL"/>
    <property type="match status" value="1"/>
</dbReference>
<dbReference type="Pfam" id="PF00005">
    <property type="entry name" value="ABC_tran"/>
    <property type="match status" value="1"/>
</dbReference>
<gene>
    <name evidence="15" type="ORF">DID87_05990</name>
</gene>
<keyword evidence="7 12" id="KW-0472">Membrane</keyword>
<comment type="subcellular location">
    <subcellularLocation>
        <location evidence="1">Cell membrane</location>
        <topology evidence="1">Multi-pass membrane protein</topology>
    </subcellularLocation>
</comment>
<feature type="domain" description="ABC transmembrane type-1" evidence="14">
    <location>
        <begin position="31"/>
        <end position="309"/>
    </location>
</feature>
<comment type="function">
    <text evidence="9">Efflux transporter for a variety of amphiphilic cationic compounds, including antibiotics.</text>
</comment>
<evidence type="ECO:0000256" key="10">
    <source>
        <dbReference type="ARBA" id="ARBA00061674"/>
    </source>
</evidence>
<feature type="transmembrane region" description="Helical" evidence="12">
    <location>
        <begin position="168"/>
        <end position="185"/>
    </location>
</feature>
<evidence type="ECO:0000256" key="12">
    <source>
        <dbReference type="SAM" id="Phobius"/>
    </source>
</evidence>
<dbReference type="InterPro" id="IPR011527">
    <property type="entry name" value="ABC1_TM_dom"/>
</dbReference>
<evidence type="ECO:0000256" key="7">
    <source>
        <dbReference type="ARBA" id="ARBA00023136"/>
    </source>
</evidence>
<evidence type="ECO:0000256" key="8">
    <source>
        <dbReference type="ARBA" id="ARBA00034018"/>
    </source>
</evidence>
<feature type="transmembrane region" description="Helical" evidence="12">
    <location>
        <begin position="67"/>
        <end position="91"/>
    </location>
</feature>
<evidence type="ECO:0000256" key="2">
    <source>
        <dbReference type="ARBA" id="ARBA00012191"/>
    </source>
</evidence>
<dbReference type="EC" id="7.6.2.2" evidence="2"/>
<dbReference type="InterPro" id="IPR039421">
    <property type="entry name" value="Type_1_exporter"/>
</dbReference>
<dbReference type="AlphaFoldDB" id="A0A5C4THJ9"/>
<evidence type="ECO:0000313" key="16">
    <source>
        <dbReference type="Proteomes" id="UP000313312"/>
    </source>
</evidence>
<evidence type="ECO:0000256" key="3">
    <source>
        <dbReference type="ARBA" id="ARBA00022692"/>
    </source>
</evidence>
<dbReference type="CDD" id="cd18551">
    <property type="entry name" value="ABC_6TM_LmrA_like"/>
    <property type="match status" value="1"/>
</dbReference>
<evidence type="ECO:0000256" key="1">
    <source>
        <dbReference type="ARBA" id="ARBA00004651"/>
    </source>
</evidence>
<dbReference type="PROSITE" id="PS00211">
    <property type="entry name" value="ABC_TRANSPORTER_1"/>
    <property type="match status" value="1"/>
</dbReference>
<keyword evidence="3 12" id="KW-0812">Transmembrane</keyword>
<dbReference type="SUPFAM" id="SSF52540">
    <property type="entry name" value="P-loop containing nucleoside triphosphate hydrolases"/>
    <property type="match status" value="1"/>
</dbReference>
<feature type="domain" description="ABC transporter" evidence="13">
    <location>
        <begin position="341"/>
        <end position="576"/>
    </location>
</feature>
<evidence type="ECO:0000256" key="5">
    <source>
        <dbReference type="ARBA" id="ARBA00022840"/>
    </source>
</evidence>
<keyword evidence="6 12" id="KW-1133">Transmembrane helix</keyword>
<dbReference type="InterPro" id="IPR003439">
    <property type="entry name" value="ABC_transporter-like_ATP-bd"/>
</dbReference>
<dbReference type="PROSITE" id="PS50893">
    <property type="entry name" value="ABC_TRANSPORTER_2"/>
    <property type="match status" value="1"/>
</dbReference>
<keyword evidence="4" id="KW-0547">Nucleotide-binding</keyword>
<evidence type="ECO:0000256" key="9">
    <source>
        <dbReference type="ARBA" id="ARBA00059943"/>
    </source>
</evidence>
<dbReference type="InterPro" id="IPR003593">
    <property type="entry name" value="AAA+_ATPase"/>
</dbReference>
<dbReference type="SUPFAM" id="SSF90123">
    <property type="entry name" value="ABC transporter transmembrane region"/>
    <property type="match status" value="1"/>
</dbReference>
<dbReference type="PROSITE" id="PS50929">
    <property type="entry name" value="ABC_TM1F"/>
    <property type="match status" value="1"/>
</dbReference>
<feature type="transmembrane region" description="Helical" evidence="12">
    <location>
        <begin position="244"/>
        <end position="267"/>
    </location>
</feature>
<dbReference type="Proteomes" id="UP000313312">
    <property type="component" value="Unassembled WGS sequence"/>
</dbReference>
<comment type="caution">
    <text evidence="15">The sequence shown here is derived from an EMBL/GenBank/DDBJ whole genome shotgun (WGS) entry which is preliminary data.</text>
</comment>
<feature type="transmembrane region" description="Helical" evidence="12">
    <location>
        <begin position="27"/>
        <end position="47"/>
    </location>
</feature>
<evidence type="ECO:0000256" key="6">
    <source>
        <dbReference type="ARBA" id="ARBA00022989"/>
    </source>
</evidence>
<comment type="catalytic activity">
    <reaction evidence="8">
        <text>ATP + H2O + xenobioticSide 1 = ADP + phosphate + xenobioticSide 2.</text>
        <dbReference type="EC" id="7.6.2.2"/>
    </reaction>
</comment>
<dbReference type="PANTHER" id="PTHR43394">
    <property type="entry name" value="ATP-DEPENDENT PERMEASE MDL1, MITOCHONDRIAL"/>
    <property type="match status" value="1"/>
</dbReference>
<accession>A0A5C4THJ9</accession>
<keyword evidence="5" id="KW-0067">ATP-binding</keyword>
<dbReference type="GO" id="GO:0005524">
    <property type="term" value="F:ATP binding"/>
    <property type="evidence" value="ECO:0007669"/>
    <property type="project" value="UniProtKB-KW"/>
</dbReference>
<dbReference type="FunFam" id="3.40.50.300:FF:000218">
    <property type="entry name" value="Multidrug ABC transporter ATP-binding protein"/>
    <property type="match status" value="1"/>
</dbReference>
<dbReference type="GO" id="GO:0015421">
    <property type="term" value="F:ABC-type oligopeptide transporter activity"/>
    <property type="evidence" value="ECO:0007669"/>
    <property type="project" value="TreeGrafter"/>
</dbReference>
<sequence length="580" mass="64557">MAHSKNKKDNFNFKSFINLIRQTKPKYWQLWAGLGLGLIATTVQLLVPKVAQSMVNNFSKGVSGVLISGVIALFIISALVNALSGTLLGFFGENVVANLRKLLWNKILRFPVNYFDNVKTGTLTSRLVNDSDQIKNLLSVSFPSSVTSIFQLTGALTIMLFMDWRMTLIMFIAVPLVMTVMRPLMRKTRQVGRQRQDELADFSGKAEETLNEIRLVKSSNAENYEAKSGNQMVNNLFKIGLKEAIYDSIASPLMGTVMMALMVGVLAYGAHRVATGTMTIGTMFAFLMYLFQIIGPVSMMARLFTDLSKANGATDRIQELMSELEENFTAGKTYDVAGKPLQMQNVNFAYEKSQPILKDVSFTANPNSTVAFVGPSGSGKSTIFSLIERYYQPTSGKITIGDMEIDQISLENWRKQIGFVSQDSAIMAGTIRHNLTYGLNDNYTNEQLWQVLKLAYADGFVKEMSDGLDTQVGERGVKVSGGQRQRLAIARAFLRDSKILMLDEATASLDSESEAMVQKALAKLMKGRTTLTIAHRLSTIVDSDDIYFIDHGKVLGHGTHEELLKELPLYQEYVRIQFKQ</sequence>
<evidence type="ECO:0000256" key="11">
    <source>
        <dbReference type="ARBA" id="ARBA00072598"/>
    </source>
</evidence>
<proteinExistence type="inferred from homology"/>
<evidence type="ECO:0000256" key="4">
    <source>
        <dbReference type="ARBA" id="ARBA00022741"/>
    </source>
</evidence>
<dbReference type="InterPro" id="IPR036640">
    <property type="entry name" value="ABC1_TM_sf"/>
</dbReference>
<dbReference type="GO" id="GO:0005886">
    <property type="term" value="C:plasma membrane"/>
    <property type="evidence" value="ECO:0007669"/>
    <property type="project" value="UniProtKB-SubCell"/>
</dbReference>
<feature type="transmembrane region" description="Helical" evidence="12">
    <location>
        <begin position="137"/>
        <end position="162"/>
    </location>
</feature>
<reference evidence="15 16" key="1">
    <citation type="submission" date="2018-05" db="EMBL/GenBank/DDBJ databases">
        <title>Lactobacillus sanfranciscensis Ah4 draft denome sequence.</title>
        <authorList>
            <person name="Zhang G."/>
        </authorList>
    </citation>
    <scope>NUCLEOTIDE SEQUENCE [LARGE SCALE GENOMIC DNA]</scope>
    <source>
        <strain evidence="15 16">Ah4</strain>
    </source>
</reference>
<evidence type="ECO:0000313" key="15">
    <source>
        <dbReference type="EMBL" id="TNK89969.1"/>
    </source>
</evidence>
<evidence type="ECO:0000259" key="14">
    <source>
        <dbReference type="PROSITE" id="PS50929"/>
    </source>
</evidence>
<feature type="transmembrane region" description="Helical" evidence="12">
    <location>
        <begin position="273"/>
        <end position="294"/>
    </location>
</feature>
<evidence type="ECO:0000259" key="13">
    <source>
        <dbReference type="PROSITE" id="PS50893"/>
    </source>
</evidence>
<dbReference type="InterPro" id="IPR027417">
    <property type="entry name" value="P-loop_NTPase"/>
</dbReference>
<organism evidence="15 16">
    <name type="scientific">Fructilactobacillus sanfranciscensis</name>
    <name type="common">Lactobacillus sanfranciscensis</name>
    <dbReference type="NCBI Taxonomy" id="1625"/>
    <lineage>
        <taxon>Bacteria</taxon>
        <taxon>Bacillati</taxon>
        <taxon>Bacillota</taxon>
        <taxon>Bacilli</taxon>
        <taxon>Lactobacillales</taxon>
        <taxon>Lactobacillaceae</taxon>
        <taxon>Fructilactobacillus</taxon>
    </lineage>
</organism>
<dbReference type="RefSeq" id="WP_139562334.1">
    <property type="nucleotide sequence ID" value="NZ_JARBEW010000004.1"/>
</dbReference>
<dbReference type="Gene3D" id="3.40.50.300">
    <property type="entry name" value="P-loop containing nucleotide triphosphate hydrolases"/>
    <property type="match status" value="1"/>
</dbReference>
<dbReference type="InterPro" id="IPR017871">
    <property type="entry name" value="ABC_transporter-like_CS"/>
</dbReference>
<name>A0A5C4THJ9_FRUSA</name>
<dbReference type="Gene3D" id="1.20.1560.10">
    <property type="entry name" value="ABC transporter type 1, transmembrane domain"/>
    <property type="match status" value="1"/>
</dbReference>
<comment type="similarity">
    <text evidence="10">Belongs to the ABC transporter superfamily. Multidrug exporter LmrA (TC 3.A.1.117.1) family.</text>
</comment>
<protein>
    <recommendedName>
        <fullName evidence="11">Multidrug resistance ABC transporter ATP-binding and permease protein</fullName>
        <ecNumber evidence="2">7.6.2.2</ecNumber>
    </recommendedName>
</protein>
<dbReference type="Pfam" id="PF00664">
    <property type="entry name" value="ABC_membrane"/>
    <property type="match status" value="1"/>
</dbReference>
<dbReference type="EMBL" id="QFCR01000023">
    <property type="protein sequence ID" value="TNK89969.1"/>
    <property type="molecule type" value="Genomic_DNA"/>
</dbReference>
<dbReference type="SMART" id="SM00382">
    <property type="entry name" value="AAA"/>
    <property type="match status" value="1"/>
</dbReference>